<dbReference type="Gene3D" id="1.10.20.10">
    <property type="entry name" value="Histone, subunit A"/>
    <property type="match status" value="1"/>
</dbReference>
<dbReference type="InterPro" id="IPR009072">
    <property type="entry name" value="Histone-fold"/>
</dbReference>
<dbReference type="Pfam" id="PF15630">
    <property type="entry name" value="CENP-S"/>
    <property type="match status" value="1"/>
</dbReference>
<keyword evidence="2" id="KW-1185">Reference proteome</keyword>
<proteinExistence type="predicted"/>
<dbReference type="InterPro" id="IPR029003">
    <property type="entry name" value="CENP-S/Mhf1"/>
</dbReference>
<sequence length="55" mass="6552">MNLNNFNEFESDKKRLLAAIHYSIEKYCDQKTVEENVKFTTEFKQALTMITYNQA</sequence>
<feature type="non-terminal residue" evidence="1">
    <location>
        <position position="55"/>
    </location>
</feature>
<organism evidence="1 2">
    <name type="scientific">Clydaea vesicula</name>
    <dbReference type="NCBI Taxonomy" id="447962"/>
    <lineage>
        <taxon>Eukaryota</taxon>
        <taxon>Fungi</taxon>
        <taxon>Fungi incertae sedis</taxon>
        <taxon>Chytridiomycota</taxon>
        <taxon>Chytridiomycota incertae sedis</taxon>
        <taxon>Chytridiomycetes</taxon>
        <taxon>Lobulomycetales</taxon>
        <taxon>Lobulomycetaceae</taxon>
        <taxon>Clydaea</taxon>
    </lineage>
</organism>
<accession>A0AAD5TV55</accession>
<evidence type="ECO:0000313" key="1">
    <source>
        <dbReference type="EMBL" id="KAJ3208485.1"/>
    </source>
</evidence>
<dbReference type="GO" id="GO:0046982">
    <property type="term" value="F:protein heterodimerization activity"/>
    <property type="evidence" value="ECO:0007669"/>
    <property type="project" value="InterPro"/>
</dbReference>
<evidence type="ECO:0000313" key="2">
    <source>
        <dbReference type="Proteomes" id="UP001211065"/>
    </source>
</evidence>
<reference evidence="1" key="1">
    <citation type="submission" date="2020-05" db="EMBL/GenBank/DDBJ databases">
        <title>Phylogenomic resolution of chytrid fungi.</title>
        <authorList>
            <person name="Stajich J.E."/>
            <person name="Amses K."/>
            <person name="Simmons R."/>
            <person name="Seto K."/>
            <person name="Myers J."/>
            <person name="Bonds A."/>
            <person name="Quandt C.A."/>
            <person name="Barry K."/>
            <person name="Liu P."/>
            <person name="Grigoriev I."/>
            <person name="Longcore J.E."/>
            <person name="James T.Y."/>
        </authorList>
    </citation>
    <scope>NUCLEOTIDE SEQUENCE</scope>
    <source>
        <strain evidence="1">JEL0476</strain>
    </source>
</reference>
<name>A0AAD5TV55_9FUNG</name>
<protein>
    <submittedName>
        <fullName evidence="1">Uncharacterized protein</fullName>
    </submittedName>
</protein>
<dbReference type="EMBL" id="JADGJW010000992">
    <property type="protein sequence ID" value="KAJ3208485.1"/>
    <property type="molecule type" value="Genomic_DNA"/>
</dbReference>
<gene>
    <name evidence="1" type="ORF">HK099_008718</name>
</gene>
<dbReference type="Proteomes" id="UP001211065">
    <property type="component" value="Unassembled WGS sequence"/>
</dbReference>
<dbReference type="GO" id="GO:0071821">
    <property type="term" value="C:FANCM-MHF complex"/>
    <property type="evidence" value="ECO:0007669"/>
    <property type="project" value="InterPro"/>
</dbReference>
<comment type="caution">
    <text evidence="1">The sequence shown here is derived from an EMBL/GenBank/DDBJ whole genome shotgun (WGS) entry which is preliminary data.</text>
</comment>
<dbReference type="AlphaFoldDB" id="A0AAD5TV55"/>